<dbReference type="PANTHER" id="PTHR43280:SF2">
    <property type="entry name" value="HTH-TYPE TRANSCRIPTIONAL REGULATOR EXSA"/>
    <property type="match status" value="1"/>
</dbReference>
<dbReference type="PRINTS" id="PR00032">
    <property type="entry name" value="HTHARAC"/>
</dbReference>
<evidence type="ECO:0000256" key="3">
    <source>
        <dbReference type="ARBA" id="ARBA00023163"/>
    </source>
</evidence>
<dbReference type="EMBL" id="JAHZIJ010000002">
    <property type="protein sequence ID" value="MBW7473993.1"/>
    <property type="molecule type" value="Genomic_DNA"/>
</dbReference>
<feature type="domain" description="HTH araC/xylS-type" evidence="5">
    <location>
        <begin position="420"/>
        <end position="518"/>
    </location>
</feature>
<dbReference type="Pfam" id="PF00072">
    <property type="entry name" value="Response_reg"/>
    <property type="match status" value="1"/>
</dbReference>
<name>A0ABS7D462_9BACL</name>
<dbReference type="SMART" id="SM00342">
    <property type="entry name" value="HTH_ARAC"/>
    <property type="match status" value="1"/>
</dbReference>
<dbReference type="Gene3D" id="1.10.10.60">
    <property type="entry name" value="Homeodomain-like"/>
    <property type="match status" value="2"/>
</dbReference>
<organism evidence="7 8">
    <name type="scientific">Paenibacillus oenotherae</name>
    <dbReference type="NCBI Taxonomy" id="1435645"/>
    <lineage>
        <taxon>Bacteria</taxon>
        <taxon>Bacillati</taxon>
        <taxon>Bacillota</taxon>
        <taxon>Bacilli</taxon>
        <taxon>Bacillales</taxon>
        <taxon>Paenibacillaceae</taxon>
        <taxon>Paenibacillus</taxon>
    </lineage>
</organism>
<evidence type="ECO:0000256" key="1">
    <source>
        <dbReference type="ARBA" id="ARBA00023015"/>
    </source>
</evidence>
<reference evidence="7 8" key="1">
    <citation type="submission" date="2021-07" db="EMBL/GenBank/DDBJ databases">
        <title>Paenibacillus radiodurans sp. nov., isolated from the southeastern edge of Tengger Desert.</title>
        <authorList>
            <person name="Zhang G."/>
        </authorList>
    </citation>
    <scope>NUCLEOTIDE SEQUENCE [LARGE SCALE GENOMIC DNA]</scope>
    <source>
        <strain evidence="7 8">DT7-4</strain>
    </source>
</reference>
<evidence type="ECO:0000259" key="6">
    <source>
        <dbReference type="PROSITE" id="PS50110"/>
    </source>
</evidence>
<dbReference type="SUPFAM" id="SSF46689">
    <property type="entry name" value="Homeodomain-like"/>
    <property type="match status" value="2"/>
</dbReference>
<evidence type="ECO:0000256" key="4">
    <source>
        <dbReference type="PROSITE-ProRule" id="PRU00169"/>
    </source>
</evidence>
<dbReference type="InterPro" id="IPR018062">
    <property type="entry name" value="HTH_AraC-typ_CS"/>
</dbReference>
<evidence type="ECO:0000313" key="7">
    <source>
        <dbReference type="EMBL" id="MBW7473993.1"/>
    </source>
</evidence>
<dbReference type="InterPro" id="IPR018060">
    <property type="entry name" value="HTH_AraC"/>
</dbReference>
<sequence>MKVLIVDDEEHVREGIDLAIDWEKFGISERLQAEDGREALDLLRLHKPAVMFCDMRMPGMDGTELLRQLREECFDTQVIVVSGHDDFQYTRAAIRANGLDYLLKPFSKRDLEQVLEQAVIAWRDREVSLLEERETGFKIKWADALVHEQKLAAYLKGESVFHEGLRGMLHKVGLSSERLRVSLILPCNRMDLVDRRFKGDRELFVFAINNIAHETLRAYGAHYLCRFDDYQWILLTALTSGYQSASEHRRCMEKVTKAWRDILGLDTLIGICDSEADTAGLPGAIGEARSALLNTDIWKSSTGTKLDPGEPPRLTDQQFLLQTTLDTGDKAYAAEIIRSFVQSLRQRGNFRLKDLQACTIEANLLLERASRLMHSSKEASDLLMPLWISDLNEWERTFIQHWWALMEEQEREGLGNRGVKAIRDYIERHFHEDLSLSMLSERFHFSPQYIAKKFKELYNTTVMTSLTEIRMDKARSLLQFTDKPVSEIANSLGYDDENYFGKVFKKQQGVSPLQFRKQNRDS</sequence>
<protein>
    <submittedName>
        <fullName evidence="7">Response regulator</fullName>
    </submittedName>
</protein>
<feature type="domain" description="Response regulatory" evidence="6">
    <location>
        <begin position="2"/>
        <end position="119"/>
    </location>
</feature>
<dbReference type="PANTHER" id="PTHR43280">
    <property type="entry name" value="ARAC-FAMILY TRANSCRIPTIONAL REGULATOR"/>
    <property type="match status" value="1"/>
</dbReference>
<dbReference type="InterPro" id="IPR001789">
    <property type="entry name" value="Sig_transdc_resp-reg_receiver"/>
</dbReference>
<evidence type="ECO:0000256" key="2">
    <source>
        <dbReference type="ARBA" id="ARBA00023125"/>
    </source>
</evidence>
<feature type="modified residue" description="4-aspartylphosphate" evidence="4">
    <location>
        <position position="54"/>
    </location>
</feature>
<dbReference type="Gene3D" id="3.40.50.2300">
    <property type="match status" value="1"/>
</dbReference>
<proteinExistence type="predicted"/>
<keyword evidence="1" id="KW-0805">Transcription regulation</keyword>
<keyword evidence="3" id="KW-0804">Transcription</keyword>
<dbReference type="PROSITE" id="PS50110">
    <property type="entry name" value="RESPONSE_REGULATORY"/>
    <property type="match status" value="1"/>
</dbReference>
<dbReference type="PROSITE" id="PS01124">
    <property type="entry name" value="HTH_ARAC_FAMILY_2"/>
    <property type="match status" value="1"/>
</dbReference>
<dbReference type="PROSITE" id="PS00041">
    <property type="entry name" value="HTH_ARAC_FAMILY_1"/>
    <property type="match status" value="1"/>
</dbReference>
<keyword evidence="2" id="KW-0238">DNA-binding</keyword>
<dbReference type="Pfam" id="PF12833">
    <property type="entry name" value="HTH_18"/>
    <property type="match status" value="1"/>
</dbReference>
<dbReference type="CDD" id="cd17536">
    <property type="entry name" value="REC_YesN-like"/>
    <property type="match status" value="1"/>
</dbReference>
<dbReference type="SUPFAM" id="SSF52172">
    <property type="entry name" value="CheY-like"/>
    <property type="match status" value="1"/>
</dbReference>
<dbReference type="InterPro" id="IPR011006">
    <property type="entry name" value="CheY-like_superfamily"/>
</dbReference>
<evidence type="ECO:0000313" key="8">
    <source>
        <dbReference type="Proteomes" id="UP000812277"/>
    </source>
</evidence>
<accession>A0ABS7D462</accession>
<keyword evidence="4" id="KW-0597">Phosphoprotein</keyword>
<gene>
    <name evidence="7" type="ORF">K0T92_04505</name>
</gene>
<dbReference type="SMART" id="SM00448">
    <property type="entry name" value="REC"/>
    <property type="match status" value="1"/>
</dbReference>
<dbReference type="InterPro" id="IPR009057">
    <property type="entry name" value="Homeodomain-like_sf"/>
</dbReference>
<dbReference type="Proteomes" id="UP000812277">
    <property type="component" value="Unassembled WGS sequence"/>
</dbReference>
<comment type="caution">
    <text evidence="7">The sequence shown here is derived from an EMBL/GenBank/DDBJ whole genome shotgun (WGS) entry which is preliminary data.</text>
</comment>
<dbReference type="InterPro" id="IPR020449">
    <property type="entry name" value="Tscrpt_reg_AraC-type_HTH"/>
</dbReference>
<keyword evidence="8" id="KW-1185">Reference proteome</keyword>
<evidence type="ECO:0000259" key="5">
    <source>
        <dbReference type="PROSITE" id="PS01124"/>
    </source>
</evidence>